<evidence type="ECO:0000259" key="1">
    <source>
        <dbReference type="SMART" id="SM00851"/>
    </source>
</evidence>
<proteinExistence type="predicted"/>
<dbReference type="PANTHER" id="PTHR11692">
    <property type="entry name" value="BIFUNCTIONAL PURINE BIOSYNTHESIS PROTEIN PURH"/>
    <property type="match status" value="1"/>
</dbReference>
<reference evidence="3" key="1">
    <citation type="journal article" date="2018" name="Nat. Microbiol.">
        <title>Leveraging single-cell genomics to expand the fungal tree of life.</title>
        <authorList>
            <person name="Ahrendt S.R."/>
            <person name="Quandt C.A."/>
            <person name="Ciobanu D."/>
            <person name="Clum A."/>
            <person name="Salamov A."/>
            <person name="Andreopoulos B."/>
            <person name="Cheng J.F."/>
            <person name="Woyke T."/>
            <person name="Pelin A."/>
            <person name="Henrissat B."/>
            <person name="Reynolds N.K."/>
            <person name="Benny G.L."/>
            <person name="Smith M.E."/>
            <person name="James T.Y."/>
            <person name="Grigoriev I.V."/>
        </authorList>
    </citation>
    <scope>NUCLEOTIDE SEQUENCE [LARGE SCALE GENOMIC DNA]</scope>
    <source>
        <strain evidence="3">ATCC 52028</strain>
    </source>
</reference>
<dbReference type="Pfam" id="PF01808">
    <property type="entry name" value="AICARFT_IMPCHas"/>
    <property type="match status" value="1"/>
</dbReference>
<evidence type="ECO:0000313" key="3">
    <source>
        <dbReference type="Proteomes" id="UP000268535"/>
    </source>
</evidence>
<dbReference type="EMBL" id="ML013388">
    <property type="protein sequence ID" value="RKO95049.1"/>
    <property type="molecule type" value="Genomic_DNA"/>
</dbReference>
<dbReference type="GO" id="GO:0003937">
    <property type="term" value="F:IMP cyclohydrolase activity"/>
    <property type="evidence" value="ECO:0007669"/>
    <property type="project" value="InterPro"/>
</dbReference>
<dbReference type="GO" id="GO:0006189">
    <property type="term" value="P:'de novo' IMP biosynthetic process"/>
    <property type="evidence" value="ECO:0007669"/>
    <property type="project" value="TreeGrafter"/>
</dbReference>
<dbReference type="Gene3D" id="3.40.50.1380">
    <property type="entry name" value="Methylglyoxal synthase-like domain"/>
    <property type="match status" value="1"/>
</dbReference>
<evidence type="ECO:0000313" key="2">
    <source>
        <dbReference type="EMBL" id="RKO95049.1"/>
    </source>
</evidence>
<name>A0A4P9WPH4_9FUNG</name>
<dbReference type="SUPFAM" id="SSF52335">
    <property type="entry name" value="Methylglyoxal synthase-like"/>
    <property type="match status" value="1"/>
</dbReference>
<feature type="domain" description="MGS-like" evidence="1">
    <location>
        <begin position="1"/>
        <end position="80"/>
    </location>
</feature>
<dbReference type="Proteomes" id="UP000268535">
    <property type="component" value="Unassembled WGS sequence"/>
</dbReference>
<dbReference type="InterPro" id="IPR036914">
    <property type="entry name" value="MGS-like_dom_sf"/>
</dbReference>
<protein>
    <submittedName>
        <fullName evidence="2">Methylglyoxal synthase-like protein</fullName>
    </submittedName>
</protein>
<dbReference type="InterPro" id="IPR011607">
    <property type="entry name" value="MGS-like_dom"/>
</dbReference>
<dbReference type="GO" id="GO:0004643">
    <property type="term" value="F:phosphoribosylaminoimidazolecarboxamide formyltransferase activity"/>
    <property type="evidence" value="ECO:0007669"/>
    <property type="project" value="InterPro"/>
</dbReference>
<sequence>MLHGRVKTLHPAVHGGILARLNLPEGAADLEKQGIQPIDLVVCNLYPFEACLRAQNAKPDVEPLQRRDALVEEVDIGGVTLLRAAAKNHARVTVLVDPADYDTVITEIRASFAAHGRVALSDATRQRLAVKAFETTARYDDAISAFFGAEYAPT</sequence>
<gene>
    <name evidence="2" type="ORF">CAUPRSCDRAFT_13182</name>
</gene>
<dbReference type="GO" id="GO:0005829">
    <property type="term" value="C:cytosol"/>
    <property type="evidence" value="ECO:0007669"/>
    <property type="project" value="TreeGrafter"/>
</dbReference>
<accession>A0A4P9WPH4</accession>
<dbReference type="InterPro" id="IPR002695">
    <property type="entry name" value="PurH-like"/>
</dbReference>
<dbReference type="SMART" id="SM00851">
    <property type="entry name" value="MGS"/>
    <property type="match status" value="1"/>
</dbReference>
<dbReference type="AlphaFoldDB" id="A0A4P9WPH4"/>
<feature type="non-terminal residue" evidence="2">
    <location>
        <position position="154"/>
    </location>
</feature>
<dbReference type="CDD" id="cd01421">
    <property type="entry name" value="IMPCH"/>
    <property type="match status" value="1"/>
</dbReference>
<dbReference type="PANTHER" id="PTHR11692:SF0">
    <property type="entry name" value="BIFUNCTIONAL PURINE BIOSYNTHESIS PROTEIN ATIC"/>
    <property type="match status" value="1"/>
</dbReference>
<organism evidence="2 3">
    <name type="scientific">Caulochytrium protostelioides</name>
    <dbReference type="NCBI Taxonomy" id="1555241"/>
    <lineage>
        <taxon>Eukaryota</taxon>
        <taxon>Fungi</taxon>
        <taxon>Fungi incertae sedis</taxon>
        <taxon>Chytridiomycota</taxon>
        <taxon>Chytridiomycota incertae sedis</taxon>
        <taxon>Chytridiomycetes</taxon>
        <taxon>Caulochytriales</taxon>
        <taxon>Caulochytriaceae</taxon>
        <taxon>Caulochytrium</taxon>
    </lineage>
</organism>